<dbReference type="STRING" id="1198029.A0A1U7LVH8"/>
<keyword evidence="5" id="KW-0539">Nucleus</keyword>
<feature type="compositionally biased region" description="Acidic residues" evidence="6">
    <location>
        <begin position="284"/>
        <end position="300"/>
    </location>
</feature>
<feature type="compositionally biased region" description="Acidic residues" evidence="6">
    <location>
        <begin position="243"/>
        <end position="254"/>
    </location>
</feature>
<feature type="domain" description="TAFII55 protein conserved region" evidence="7">
    <location>
        <begin position="59"/>
        <end position="212"/>
    </location>
</feature>
<keyword evidence="8" id="KW-0396">Initiation factor</keyword>
<comment type="caution">
    <text evidence="8">The sequence shown here is derived from an EMBL/GenBank/DDBJ whole genome shotgun (WGS) entry which is preliminary data.</text>
</comment>
<dbReference type="GO" id="GO:0051123">
    <property type="term" value="P:RNA polymerase II preinitiation complex assembly"/>
    <property type="evidence" value="ECO:0007669"/>
    <property type="project" value="TreeGrafter"/>
</dbReference>
<dbReference type="PANTHER" id="PTHR12228">
    <property type="entry name" value="TRANSCRIPTION INITIATION FACTOR TFIID 55 KD SUBUNIT-RELATED"/>
    <property type="match status" value="1"/>
</dbReference>
<dbReference type="Proteomes" id="UP000186594">
    <property type="component" value="Unassembled WGS sequence"/>
</dbReference>
<organism evidence="8 9">
    <name type="scientific">Neolecta irregularis (strain DAH-3)</name>
    <dbReference type="NCBI Taxonomy" id="1198029"/>
    <lineage>
        <taxon>Eukaryota</taxon>
        <taxon>Fungi</taxon>
        <taxon>Dikarya</taxon>
        <taxon>Ascomycota</taxon>
        <taxon>Taphrinomycotina</taxon>
        <taxon>Neolectales</taxon>
        <taxon>Neolectaceae</taxon>
        <taxon>Neolecta</taxon>
    </lineage>
</organism>
<accession>A0A1U7LVH8</accession>
<dbReference type="EMBL" id="LXFE01000172">
    <property type="protein sequence ID" value="OLL26521.1"/>
    <property type="molecule type" value="Genomic_DNA"/>
</dbReference>
<evidence type="ECO:0000313" key="9">
    <source>
        <dbReference type="Proteomes" id="UP000186594"/>
    </source>
</evidence>
<dbReference type="SMART" id="SM01370">
    <property type="entry name" value="TAFII55_N"/>
    <property type="match status" value="1"/>
</dbReference>
<keyword evidence="9" id="KW-1185">Reference proteome</keyword>
<evidence type="ECO:0000256" key="1">
    <source>
        <dbReference type="ARBA" id="ARBA00004123"/>
    </source>
</evidence>
<evidence type="ECO:0000256" key="6">
    <source>
        <dbReference type="SAM" id="MobiDB-lite"/>
    </source>
</evidence>
<evidence type="ECO:0000256" key="2">
    <source>
        <dbReference type="ARBA" id="ARBA00009368"/>
    </source>
</evidence>
<evidence type="ECO:0000256" key="5">
    <source>
        <dbReference type="ARBA" id="ARBA00023242"/>
    </source>
</evidence>
<evidence type="ECO:0000256" key="4">
    <source>
        <dbReference type="ARBA" id="ARBA00023163"/>
    </source>
</evidence>
<dbReference type="Pfam" id="PF04658">
    <property type="entry name" value="TAFII55_N"/>
    <property type="match status" value="1"/>
</dbReference>
<evidence type="ECO:0000259" key="7">
    <source>
        <dbReference type="SMART" id="SM01370"/>
    </source>
</evidence>
<keyword evidence="4" id="KW-0804">Transcription</keyword>
<keyword evidence="8" id="KW-0648">Protein biosynthesis</keyword>
<evidence type="ECO:0000313" key="8">
    <source>
        <dbReference type="EMBL" id="OLL26521.1"/>
    </source>
</evidence>
<keyword evidence="3" id="KW-0805">Transcription regulation</keyword>
<sequence length="366" mass="41455">MKIKLNVSGGSSGQNSPAISATLPKIKVKSGNAKIRLRKKEHGNGYDSEASDREEDPMIESEFILRMKPGADCEYLRQAIETKQIGDGADVWIKFKDMRRAVVSIRGHVYAAKLVDLPCIIESNKTFDKKNFYKTADISQEQMLLVGDRIEHEDTVLALPLKSSDHIYPHGITPPLRHVRKRRFRKRVSNRTIEVVEAEVDRLLKLDAEAEYTSFEVLDPHVLAREGSAVPSDIGSPWFGGGDDMEVDDDGDDDDFLAGQIEQSMMEVDPKNLKNVLTNVQSDESSESSEEDEEEDLDDESREKSQQKRLLQEEILELQATITLKRRDAENATNPILRTRFMDVVNKLQAELDMKLAQQEETEKPE</sequence>
<feature type="region of interest" description="Disordered" evidence="6">
    <location>
        <begin position="1"/>
        <end position="24"/>
    </location>
</feature>
<name>A0A1U7LVH8_NEOID</name>
<feature type="region of interest" description="Disordered" evidence="6">
    <location>
        <begin position="234"/>
        <end position="254"/>
    </location>
</feature>
<dbReference type="InterPro" id="IPR006751">
    <property type="entry name" value="TAFII55_prot_cons_reg"/>
</dbReference>
<dbReference type="InterPro" id="IPR037817">
    <property type="entry name" value="TAF7"/>
</dbReference>
<comment type="subcellular location">
    <subcellularLocation>
        <location evidence="1">Nucleus</location>
    </subcellularLocation>
</comment>
<proteinExistence type="inferred from homology"/>
<dbReference type="OrthoDB" id="153872at2759"/>
<protein>
    <submittedName>
        <fullName evidence="8">Transcription initiation factor TFIID subunit 7</fullName>
    </submittedName>
</protein>
<dbReference type="GO" id="GO:0016251">
    <property type="term" value="F:RNA polymerase II general transcription initiation factor activity"/>
    <property type="evidence" value="ECO:0007669"/>
    <property type="project" value="TreeGrafter"/>
</dbReference>
<evidence type="ECO:0000256" key="3">
    <source>
        <dbReference type="ARBA" id="ARBA00023015"/>
    </source>
</evidence>
<dbReference type="OMA" id="NESDEHH"/>
<feature type="region of interest" description="Disordered" evidence="6">
    <location>
        <begin position="279"/>
        <end position="307"/>
    </location>
</feature>
<gene>
    <name evidence="8" type="ORF">NEOLI_001925</name>
</gene>
<dbReference type="CDD" id="cd08047">
    <property type="entry name" value="TAF7"/>
    <property type="match status" value="1"/>
</dbReference>
<dbReference type="GO" id="GO:0003743">
    <property type="term" value="F:translation initiation factor activity"/>
    <property type="evidence" value="ECO:0007669"/>
    <property type="project" value="UniProtKB-KW"/>
</dbReference>
<dbReference type="GO" id="GO:0005669">
    <property type="term" value="C:transcription factor TFIID complex"/>
    <property type="evidence" value="ECO:0007669"/>
    <property type="project" value="EnsemblFungi"/>
</dbReference>
<comment type="similarity">
    <text evidence="2">Belongs to the TAF7 family.</text>
</comment>
<dbReference type="AlphaFoldDB" id="A0A1U7LVH8"/>
<reference evidence="8 9" key="1">
    <citation type="submission" date="2016-04" db="EMBL/GenBank/DDBJ databases">
        <title>Evolutionary innovation and constraint leading to complex multicellularity in the Ascomycota.</title>
        <authorList>
            <person name="Cisse O."/>
            <person name="Nguyen A."/>
            <person name="Hewitt D.A."/>
            <person name="Jedd G."/>
            <person name="Stajich J.E."/>
        </authorList>
    </citation>
    <scope>NUCLEOTIDE SEQUENCE [LARGE SCALE GENOMIC DNA]</scope>
    <source>
        <strain evidence="8 9">DAH-3</strain>
    </source>
</reference>
<dbReference type="PANTHER" id="PTHR12228:SF0">
    <property type="entry name" value="TATA-BOX BINDING PROTEIN ASSOCIATED FACTOR 7"/>
    <property type="match status" value="1"/>
</dbReference>